<gene>
    <name evidence="1" type="ORF">VL20_3539</name>
</gene>
<dbReference type="AlphaFoldDB" id="A0A0K1S322"/>
<organism evidence="1 2">
    <name type="scientific">Microcystis panniformis FACHB-1757</name>
    <dbReference type="NCBI Taxonomy" id="1638788"/>
    <lineage>
        <taxon>Bacteria</taxon>
        <taxon>Bacillati</taxon>
        <taxon>Cyanobacteriota</taxon>
        <taxon>Cyanophyceae</taxon>
        <taxon>Oscillatoriophycideae</taxon>
        <taxon>Chroococcales</taxon>
        <taxon>Microcystaceae</taxon>
        <taxon>Microcystis</taxon>
    </lineage>
</organism>
<keyword evidence="2" id="KW-1185">Reference proteome</keyword>
<evidence type="ECO:0000313" key="2">
    <source>
        <dbReference type="Proteomes" id="UP000068167"/>
    </source>
</evidence>
<proteinExistence type="predicted"/>
<reference evidence="1 2" key="1">
    <citation type="journal article" date="2016" name="Stand. Genomic Sci.">
        <title>Complete genome sequence and genomic characterization of Microcystis panniformis FACHB 1757 by third-generation sequencing.</title>
        <authorList>
            <person name="Zhang J.Y."/>
            <person name="Guan R."/>
            <person name="Zhang H.J."/>
            <person name="Li H."/>
            <person name="Xiao P."/>
            <person name="Yu G.L."/>
            <person name="Du L."/>
            <person name="Cao D.M."/>
            <person name="Zhu B.C."/>
            <person name="Li R.H."/>
            <person name="Lu Z.H."/>
        </authorList>
    </citation>
    <scope>NUCLEOTIDE SEQUENCE [LARGE SCALE GENOMIC DNA]</scope>
    <source>
        <strain evidence="1 2">FACHB-1757</strain>
    </source>
</reference>
<dbReference type="Proteomes" id="UP000068167">
    <property type="component" value="Chromosome"/>
</dbReference>
<sequence length="50" mass="5734">MIFGSMLNVTRSLLCTHNPIYTKRKPRGLGKKPETPLDFLLFACGIWVLR</sequence>
<dbReference type="KEGG" id="mpk:VL20_3539"/>
<dbReference type="EMBL" id="CP011339">
    <property type="protein sequence ID" value="AKV68542.1"/>
    <property type="molecule type" value="Genomic_DNA"/>
</dbReference>
<evidence type="ECO:0000313" key="1">
    <source>
        <dbReference type="EMBL" id="AKV68542.1"/>
    </source>
</evidence>
<name>A0A0K1S322_9CHRO</name>
<accession>A0A0K1S322</accession>
<protein>
    <submittedName>
        <fullName evidence="1">Uncharacterized protein</fullName>
    </submittedName>
</protein>